<gene>
    <name evidence="2" type="ORF">CXK95_08835</name>
</gene>
<feature type="domain" description="HDOD" evidence="1">
    <location>
        <begin position="20"/>
        <end position="215"/>
    </location>
</feature>
<reference evidence="2 3" key="1">
    <citation type="submission" date="2018-01" db="EMBL/GenBank/DDBJ databases">
        <title>Denitrification phenotypes of diverse strains of Pseudomonas stutzeri.</title>
        <authorList>
            <person name="Milligan D.A."/>
            <person name="Bergaust L."/>
            <person name="Bakken L.R."/>
            <person name="Frostegard A."/>
        </authorList>
    </citation>
    <scope>NUCLEOTIDE SEQUENCE [LARGE SCALE GENOMIC DNA]</scope>
    <source>
        <strain evidence="2 3">DSM 50238</strain>
    </source>
</reference>
<dbReference type="GO" id="GO:0016301">
    <property type="term" value="F:kinase activity"/>
    <property type="evidence" value="ECO:0007669"/>
    <property type="project" value="UniProtKB-KW"/>
</dbReference>
<dbReference type="Proteomes" id="UP000235881">
    <property type="component" value="Unassembled WGS sequence"/>
</dbReference>
<dbReference type="Pfam" id="PF08668">
    <property type="entry name" value="HDOD"/>
    <property type="match status" value="1"/>
</dbReference>
<accession>A0A8E2U1L7</accession>
<evidence type="ECO:0000313" key="2">
    <source>
        <dbReference type="EMBL" id="PNF76512.1"/>
    </source>
</evidence>
<dbReference type="EMBL" id="POUK01000003">
    <property type="protein sequence ID" value="PNF76512.1"/>
    <property type="molecule type" value="Genomic_DNA"/>
</dbReference>
<name>A0A8E2U1L7_9GAMM</name>
<dbReference type="AlphaFoldDB" id="A0A8E2U1L7"/>
<dbReference type="InterPro" id="IPR013976">
    <property type="entry name" value="HDOD"/>
</dbReference>
<sequence length="481" mass="52675">MGVRSQGLQAWIERLNQSELPALAGVVQDLQRLTREQHASVQQLADVLLRDAALTSKVLRIGNSSYYNPSQEAIKTITRAIVMIGFDNVRLISLSVSLIDGLLDRAPRHQLQELLARSFHAAVQARNVSGYVMPRHEEEVFIAALLFNVGELAFWGCGGEQADELAAMLAQPGVKAEEAVQQVLGTSFRQLTLGLTKSWNLGELISLAHSAASSSDAGVRSVSLGVRISEAALEGWGSSRMSGLISEYAAFTGVTEEDALRLILASADEAVEVASTFGADRLCRLIPSTDPEQIQLQQSQRQVSLLQPNLLKMQQALQDLGLMATRGGDVGLILQTLLDGLHHGAGLERVMVAVLADRQTCFRVRGAIGEGTQKWTEEFLLPAEQPEQPHIFSYALRQRQSLWMGVPASYNLEDLVTQPIRQWLGKGMFFIAPLMAGTHEIGVLYADCRISGRALKHEQFVAFQRFTQLVGRCLAALSRRS</sequence>
<dbReference type="InterPro" id="IPR029016">
    <property type="entry name" value="GAF-like_dom_sf"/>
</dbReference>
<dbReference type="PANTHER" id="PTHR33525:SF3">
    <property type="entry name" value="RIBONUCLEASE Y"/>
    <property type="match status" value="1"/>
</dbReference>
<dbReference type="SUPFAM" id="SSF55781">
    <property type="entry name" value="GAF domain-like"/>
    <property type="match status" value="1"/>
</dbReference>
<dbReference type="InterPro" id="IPR052340">
    <property type="entry name" value="RNase_Y/CdgJ"/>
</dbReference>
<keyword evidence="3" id="KW-1185">Reference proteome</keyword>
<evidence type="ECO:0000313" key="3">
    <source>
        <dbReference type="Proteomes" id="UP000235881"/>
    </source>
</evidence>
<keyword evidence="2" id="KW-0808">Transferase</keyword>
<dbReference type="Gene3D" id="3.30.450.40">
    <property type="match status" value="1"/>
</dbReference>
<organism evidence="2 3">
    <name type="scientific">Stutzerimonas degradans</name>
    <dbReference type="NCBI Taxonomy" id="2968968"/>
    <lineage>
        <taxon>Bacteria</taxon>
        <taxon>Pseudomonadati</taxon>
        <taxon>Pseudomonadota</taxon>
        <taxon>Gammaproteobacteria</taxon>
        <taxon>Pseudomonadales</taxon>
        <taxon>Pseudomonadaceae</taxon>
        <taxon>Stutzerimonas</taxon>
    </lineage>
</organism>
<dbReference type="SUPFAM" id="SSF109604">
    <property type="entry name" value="HD-domain/PDEase-like"/>
    <property type="match status" value="1"/>
</dbReference>
<dbReference type="PROSITE" id="PS51833">
    <property type="entry name" value="HDOD"/>
    <property type="match status" value="1"/>
</dbReference>
<dbReference type="PANTHER" id="PTHR33525">
    <property type="match status" value="1"/>
</dbReference>
<comment type="caution">
    <text evidence="2">The sequence shown here is derived from an EMBL/GenBank/DDBJ whole genome shotgun (WGS) entry which is preliminary data.</text>
</comment>
<evidence type="ECO:0000259" key="1">
    <source>
        <dbReference type="PROSITE" id="PS51833"/>
    </source>
</evidence>
<protein>
    <submittedName>
        <fullName evidence="2">Histidine kinase</fullName>
    </submittedName>
</protein>
<dbReference type="Gene3D" id="1.10.3210.10">
    <property type="entry name" value="Hypothetical protein af1432"/>
    <property type="match status" value="1"/>
</dbReference>
<keyword evidence="2" id="KW-0418">Kinase</keyword>
<dbReference type="RefSeq" id="WP_102828347.1">
    <property type="nucleotide sequence ID" value="NZ_CP065721.1"/>
</dbReference>
<proteinExistence type="predicted"/>